<evidence type="ECO:0000313" key="1">
    <source>
        <dbReference type="EMBL" id="MPD02154.1"/>
    </source>
</evidence>
<dbReference type="Proteomes" id="UP000324222">
    <property type="component" value="Unassembled WGS sequence"/>
</dbReference>
<accession>A0A5B7K6G7</accession>
<dbReference type="AlphaFoldDB" id="A0A5B7K6G7"/>
<organism evidence="1 2">
    <name type="scientific">Portunus trituberculatus</name>
    <name type="common">Swimming crab</name>
    <name type="synonym">Neptunus trituberculatus</name>
    <dbReference type="NCBI Taxonomy" id="210409"/>
    <lineage>
        <taxon>Eukaryota</taxon>
        <taxon>Metazoa</taxon>
        <taxon>Ecdysozoa</taxon>
        <taxon>Arthropoda</taxon>
        <taxon>Crustacea</taxon>
        <taxon>Multicrustacea</taxon>
        <taxon>Malacostraca</taxon>
        <taxon>Eumalacostraca</taxon>
        <taxon>Eucarida</taxon>
        <taxon>Decapoda</taxon>
        <taxon>Pleocyemata</taxon>
        <taxon>Brachyura</taxon>
        <taxon>Eubrachyura</taxon>
        <taxon>Portunoidea</taxon>
        <taxon>Portunidae</taxon>
        <taxon>Portuninae</taxon>
        <taxon>Portunus</taxon>
    </lineage>
</organism>
<evidence type="ECO:0000313" key="2">
    <source>
        <dbReference type="Proteomes" id="UP000324222"/>
    </source>
</evidence>
<protein>
    <submittedName>
        <fullName evidence="1">Uncharacterized protein</fullName>
    </submittedName>
</protein>
<dbReference type="EMBL" id="VSRR010130147">
    <property type="protein sequence ID" value="MPD02154.1"/>
    <property type="molecule type" value="Genomic_DNA"/>
</dbReference>
<sequence length="59" mass="6307">MKAQDNVILTTVKDKLAAVDRWDAWGGGKDESAGQCYSYNSKGSTGCSGPVGRVGRREE</sequence>
<reference evidence="1 2" key="1">
    <citation type="submission" date="2019-05" db="EMBL/GenBank/DDBJ databases">
        <title>Another draft genome of Portunus trituberculatus and its Hox gene families provides insights of decapod evolution.</title>
        <authorList>
            <person name="Jeong J.-H."/>
            <person name="Song I."/>
            <person name="Kim S."/>
            <person name="Choi T."/>
            <person name="Kim D."/>
            <person name="Ryu S."/>
            <person name="Kim W."/>
        </authorList>
    </citation>
    <scope>NUCLEOTIDE SEQUENCE [LARGE SCALE GENOMIC DNA]</scope>
    <source>
        <tissue evidence="1">Muscle</tissue>
    </source>
</reference>
<proteinExistence type="predicted"/>
<name>A0A5B7K6G7_PORTR</name>
<keyword evidence="2" id="KW-1185">Reference proteome</keyword>
<gene>
    <name evidence="1" type="ORF">E2C01_097714</name>
</gene>
<comment type="caution">
    <text evidence="1">The sequence shown here is derived from an EMBL/GenBank/DDBJ whole genome shotgun (WGS) entry which is preliminary data.</text>
</comment>